<feature type="compositionally biased region" description="Polar residues" evidence="1">
    <location>
        <begin position="217"/>
        <end position="229"/>
    </location>
</feature>
<comment type="caution">
    <text evidence="2">The sequence shown here is derived from an EMBL/GenBank/DDBJ whole genome shotgun (WGS) entry which is preliminary data.</text>
</comment>
<organism evidence="2 3">
    <name type="scientific">Rhizocola hellebori</name>
    <dbReference type="NCBI Taxonomy" id="1392758"/>
    <lineage>
        <taxon>Bacteria</taxon>
        <taxon>Bacillati</taxon>
        <taxon>Actinomycetota</taxon>
        <taxon>Actinomycetes</taxon>
        <taxon>Micromonosporales</taxon>
        <taxon>Micromonosporaceae</taxon>
        <taxon>Rhizocola</taxon>
    </lineage>
</organism>
<feature type="region of interest" description="Disordered" evidence="1">
    <location>
        <begin position="212"/>
        <end position="235"/>
    </location>
</feature>
<name>A0A8J3QDL3_9ACTN</name>
<dbReference type="Gene3D" id="4.10.1080.10">
    <property type="entry name" value="TSP type-3 repeat"/>
    <property type="match status" value="1"/>
</dbReference>
<dbReference type="InterPro" id="IPR028974">
    <property type="entry name" value="TSP_type-3_rpt"/>
</dbReference>
<accession>A0A8J3QDL3</accession>
<reference evidence="2" key="1">
    <citation type="submission" date="2021-01" db="EMBL/GenBank/DDBJ databases">
        <title>Whole genome shotgun sequence of Rhizocola hellebori NBRC 109834.</title>
        <authorList>
            <person name="Komaki H."/>
            <person name="Tamura T."/>
        </authorList>
    </citation>
    <scope>NUCLEOTIDE SEQUENCE</scope>
    <source>
        <strain evidence="2">NBRC 109834</strain>
    </source>
</reference>
<keyword evidence="3" id="KW-1185">Reference proteome</keyword>
<evidence type="ECO:0000256" key="1">
    <source>
        <dbReference type="SAM" id="MobiDB-lite"/>
    </source>
</evidence>
<protein>
    <submittedName>
        <fullName evidence="2">Uncharacterized protein</fullName>
    </submittedName>
</protein>
<sequence length="380" mass="39414">MCAHRDQTYRSRMSNFRDLIARMAIDAEFARHTRANPDAVARQYHLSHGESEQLRGLADAATSAGPTALGARLSKMGGITTAALSGPFFTGPDTDHDGIVDLLDTDDDNDGIPDASDSKPLVPNLLVTQPHLPPTGPVVTLDPDVTNPTGDADGDKIPNFLDKNDSSTDTTHERWGDNDHDKIPNIDDPDTAGEYILDKIFLDLAGDNDGDGLVNPLDSNDSNPDTTNEALGDKDHDGIYNYLDKFNIKFPVGDIVIHPEVLDPSAGGGTPPPPPPAGDPAPPPAADPAPPAPTGGDSPSTPDIIVNVDVPPAEQVVAAPQQPILLNNDAVGKPVAVPTSDEEGGLGTPILVVGGVALAAGAVAGGIAGKVLSDKGKDEE</sequence>
<evidence type="ECO:0000313" key="2">
    <source>
        <dbReference type="EMBL" id="GIH08746.1"/>
    </source>
</evidence>
<dbReference type="GO" id="GO:0005509">
    <property type="term" value="F:calcium ion binding"/>
    <property type="evidence" value="ECO:0007669"/>
    <property type="project" value="InterPro"/>
</dbReference>
<dbReference type="AlphaFoldDB" id="A0A8J3QDL3"/>
<evidence type="ECO:0000313" key="3">
    <source>
        <dbReference type="Proteomes" id="UP000612899"/>
    </source>
</evidence>
<dbReference type="EMBL" id="BONY01000054">
    <property type="protein sequence ID" value="GIH08746.1"/>
    <property type="molecule type" value="Genomic_DNA"/>
</dbReference>
<feature type="region of interest" description="Disordered" evidence="1">
    <location>
        <begin position="261"/>
        <end position="306"/>
    </location>
</feature>
<feature type="compositionally biased region" description="Basic and acidic residues" evidence="1">
    <location>
        <begin position="162"/>
        <end position="185"/>
    </location>
</feature>
<proteinExistence type="predicted"/>
<feature type="region of interest" description="Disordered" evidence="1">
    <location>
        <begin position="130"/>
        <end position="189"/>
    </location>
</feature>
<feature type="compositionally biased region" description="Pro residues" evidence="1">
    <location>
        <begin position="270"/>
        <end position="293"/>
    </location>
</feature>
<dbReference type="Proteomes" id="UP000612899">
    <property type="component" value="Unassembled WGS sequence"/>
</dbReference>
<gene>
    <name evidence="2" type="ORF">Rhe02_68130</name>
</gene>